<comment type="caution">
    <text evidence="1">The sequence shown here is derived from an EMBL/GenBank/DDBJ whole genome shotgun (WGS) entry which is preliminary data.</text>
</comment>
<feature type="non-terminal residue" evidence="1">
    <location>
        <position position="1"/>
    </location>
</feature>
<organism evidence="1 2">
    <name type="scientific">Funneliformis mosseae</name>
    <name type="common">Endomycorrhizal fungus</name>
    <name type="synonym">Glomus mosseae</name>
    <dbReference type="NCBI Taxonomy" id="27381"/>
    <lineage>
        <taxon>Eukaryota</taxon>
        <taxon>Fungi</taxon>
        <taxon>Fungi incertae sedis</taxon>
        <taxon>Mucoromycota</taxon>
        <taxon>Glomeromycotina</taxon>
        <taxon>Glomeromycetes</taxon>
        <taxon>Glomerales</taxon>
        <taxon>Glomeraceae</taxon>
        <taxon>Funneliformis</taxon>
    </lineage>
</organism>
<protein>
    <submittedName>
        <fullName evidence="1">7132_t:CDS:1</fullName>
    </submittedName>
</protein>
<name>A0A9N9DU18_FUNMO</name>
<evidence type="ECO:0000313" key="1">
    <source>
        <dbReference type="EMBL" id="CAG8652421.1"/>
    </source>
</evidence>
<dbReference type="AlphaFoldDB" id="A0A9N9DU18"/>
<reference evidence="1" key="1">
    <citation type="submission" date="2021-06" db="EMBL/GenBank/DDBJ databases">
        <authorList>
            <person name="Kallberg Y."/>
            <person name="Tangrot J."/>
            <person name="Rosling A."/>
        </authorList>
    </citation>
    <scope>NUCLEOTIDE SEQUENCE</scope>
    <source>
        <strain evidence="1">87-6 pot B 2015</strain>
    </source>
</reference>
<dbReference type="EMBL" id="CAJVPP010004589">
    <property type="protein sequence ID" value="CAG8652421.1"/>
    <property type="molecule type" value="Genomic_DNA"/>
</dbReference>
<gene>
    <name evidence="1" type="ORF">FMOSSE_LOCUS11542</name>
</gene>
<proteinExistence type="predicted"/>
<evidence type="ECO:0000313" key="2">
    <source>
        <dbReference type="Proteomes" id="UP000789375"/>
    </source>
</evidence>
<sequence length="74" mass="8298">MKKVLNGATQIEQKEEAFSKRTLSSDKFNPNQFEDNEDEWVINLNEINLNKSASNISGTNQALDLKINISLGSN</sequence>
<dbReference type="Proteomes" id="UP000789375">
    <property type="component" value="Unassembled WGS sequence"/>
</dbReference>
<accession>A0A9N9DU18</accession>
<keyword evidence="2" id="KW-1185">Reference proteome</keyword>